<feature type="compositionally biased region" description="Basic and acidic residues" evidence="5">
    <location>
        <begin position="565"/>
        <end position="585"/>
    </location>
</feature>
<dbReference type="KEGG" id="mhey:H2LOC_019780"/>
<feature type="domain" description="STAS" evidence="7">
    <location>
        <begin position="440"/>
        <end position="556"/>
    </location>
</feature>
<feature type="transmembrane region" description="Helical" evidence="6">
    <location>
        <begin position="330"/>
        <end position="363"/>
    </location>
</feature>
<dbReference type="EMBL" id="CP046052">
    <property type="protein sequence ID" value="QGM47732.1"/>
    <property type="molecule type" value="Genomic_DNA"/>
</dbReference>
<feature type="transmembrane region" description="Helical" evidence="6">
    <location>
        <begin position="134"/>
        <end position="157"/>
    </location>
</feature>
<dbReference type="SUPFAM" id="SSF52091">
    <property type="entry name" value="SpoIIaa-like"/>
    <property type="match status" value="1"/>
</dbReference>
<evidence type="ECO:0000256" key="2">
    <source>
        <dbReference type="ARBA" id="ARBA00022692"/>
    </source>
</evidence>
<dbReference type="InterPro" id="IPR001902">
    <property type="entry name" value="SLC26A/SulP_fam"/>
</dbReference>
<sequence length="592" mass="61916">MQAEPAFDWPIFRSFRGLRLSGLHYDLLAGLTLAAIAIPEQMATARLGGFPPYVGFLAFIAGSVAFAVFGSNRLLSSGADSTITPIFAGALALVVSTDSPEYGFLAAVLALLIGAFLLLAGLLRAGWIADLLSIPVMTGFLAGIAVHIVVSQAPALLGLPAGHGEIYDRLVALSHEIRQTNFLTLAIGLFCLAVIEISERISPRIPGALIALAAATVAVDHFGLEAKGVAVVGGVAFEAPHFSFPAPTLDQLSHVIGLAVVVSMVVMVQTAATSRSFPGDAGERPDIDRDFIGLGTGSALAGFLGAFPVNASPPRTAVVAETGGRSQISGLIACGVVVMTGLYGADALGKVPAAALAGVLLFVAGRISRLREFRDIAGKTRAEFGLAVATVLGVAMLPVQTGVGLAITLSLLHGVFTTTRSRLIEYERLPDSSVWWPQSPAITGEKLSSVIVVAYQGPLSFLNAYDFQKDLEKKIADAGPSLALVVLEASGIVEIDFTAARILNAAIAQCRKDKIDFAIARLESLRAQDALGRFGVMATLGEGRIFHSVDEATRKLAPGAATLRRAREDEADRELPPALAPERDQAQIAQET</sequence>
<evidence type="ECO:0000313" key="8">
    <source>
        <dbReference type="EMBL" id="QGM47732.1"/>
    </source>
</evidence>
<feature type="transmembrane region" description="Helical" evidence="6">
    <location>
        <begin position="252"/>
        <end position="271"/>
    </location>
</feature>
<name>A0A6B8KJ72_9HYPH</name>
<proteinExistence type="predicted"/>
<feature type="region of interest" description="Disordered" evidence="5">
    <location>
        <begin position="560"/>
        <end position="592"/>
    </location>
</feature>
<evidence type="ECO:0000259" key="7">
    <source>
        <dbReference type="PROSITE" id="PS50801"/>
    </source>
</evidence>
<keyword evidence="9" id="KW-1185">Reference proteome</keyword>
<feature type="transmembrane region" description="Helical" evidence="6">
    <location>
        <begin position="291"/>
        <end position="310"/>
    </location>
</feature>
<reference evidence="8 9" key="1">
    <citation type="submission" date="2019-11" db="EMBL/GenBank/DDBJ databases">
        <title>The genome sequence of Methylocystis heyeri.</title>
        <authorList>
            <person name="Oshkin I.Y."/>
            <person name="Miroshnikov K."/>
            <person name="Dedysh S.N."/>
        </authorList>
    </citation>
    <scope>NUCLEOTIDE SEQUENCE [LARGE SCALE GENOMIC DNA]</scope>
    <source>
        <strain evidence="8 9">H2</strain>
    </source>
</reference>
<dbReference type="Pfam" id="PF01740">
    <property type="entry name" value="STAS"/>
    <property type="match status" value="1"/>
</dbReference>
<feature type="transmembrane region" description="Helical" evidence="6">
    <location>
        <begin position="20"/>
        <end position="38"/>
    </location>
</feature>
<dbReference type="Gene3D" id="3.30.750.24">
    <property type="entry name" value="STAS domain"/>
    <property type="match status" value="1"/>
</dbReference>
<dbReference type="GO" id="GO:0016020">
    <property type="term" value="C:membrane"/>
    <property type="evidence" value="ECO:0007669"/>
    <property type="project" value="UniProtKB-SubCell"/>
</dbReference>
<evidence type="ECO:0000256" key="4">
    <source>
        <dbReference type="ARBA" id="ARBA00023136"/>
    </source>
</evidence>
<dbReference type="CDD" id="cd07042">
    <property type="entry name" value="STAS_SulP_like_sulfate_transporter"/>
    <property type="match status" value="1"/>
</dbReference>
<dbReference type="PROSITE" id="PS50801">
    <property type="entry name" value="STAS"/>
    <property type="match status" value="1"/>
</dbReference>
<dbReference type="InterPro" id="IPR011547">
    <property type="entry name" value="SLC26A/SulP_dom"/>
</dbReference>
<keyword evidence="3 6" id="KW-1133">Transmembrane helix</keyword>
<dbReference type="AlphaFoldDB" id="A0A6B8KJ72"/>
<feature type="transmembrane region" description="Helical" evidence="6">
    <location>
        <begin position="384"/>
        <end position="412"/>
    </location>
</feature>
<dbReference type="InterPro" id="IPR036513">
    <property type="entry name" value="STAS_dom_sf"/>
</dbReference>
<evidence type="ECO:0000256" key="1">
    <source>
        <dbReference type="ARBA" id="ARBA00004141"/>
    </source>
</evidence>
<protein>
    <submittedName>
        <fullName evidence="8">STAS domain-containing protein</fullName>
    </submittedName>
</protein>
<evidence type="ECO:0000256" key="3">
    <source>
        <dbReference type="ARBA" id="ARBA00022989"/>
    </source>
</evidence>
<dbReference type="Proteomes" id="UP000309061">
    <property type="component" value="Chromosome"/>
</dbReference>
<evidence type="ECO:0000313" key="9">
    <source>
        <dbReference type="Proteomes" id="UP000309061"/>
    </source>
</evidence>
<feature type="transmembrane region" description="Helical" evidence="6">
    <location>
        <begin position="50"/>
        <end position="70"/>
    </location>
</feature>
<organism evidence="8 9">
    <name type="scientific">Methylocystis heyeri</name>
    <dbReference type="NCBI Taxonomy" id="391905"/>
    <lineage>
        <taxon>Bacteria</taxon>
        <taxon>Pseudomonadati</taxon>
        <taxon>Pseudomonadota</taxon>
        <taxon>Alphaproteobacteria</taxon>
        <taxon>Hyphomicrobiales</taxon>
        <taxon>Methylocystaceae</taxon>
        <taxon>Methylocystis</taxon>
    </lineage>
</organism>
<evidence type="ECO:0000256" key="6">
    <source>
        <dbReference type="SAM" id="Phobius"/>
    </source>
</evidence>
<accession>A0A6B8KJ72</accession>
<dbReference type="Pfam" id="PF00916">
    <property type="entry name" value="Sulfate_transp"/>
    <property type="match status" value="1"/>
</dbReference>
<dbReference type="RefSeq" id="WP_136494386.1">
    <property type="nucleotide sequence ID" value="NZ_CP046052.1"/>
</dbReference>
<feature type="transmembrane region" description="Helical" evidence="6">
    <location>
        <begin position="102"/>
        <end position="122"/>
    </location>
</feature>
<feature type="transmembrane region" description="Helical" evidence="6">
    <location>
        <begin position="77"/>
        <end position="96"/>
    </location>
</feature>
<keyword evidence="4 6" id="KW-0472">Membrane</keyword>
<comment type="subcellular location">
    <subcellularLocation>
        <location evidence="1">Membrane</location>
        <topology evidence="1">Multi-pass membrane protein</topology>
    </subcellularLocation>
</comment>
<dbReference type="InterPro" id="IPR002645">
    <property type="entry name" value="STAS_dom"/>
</dbReference>
<keyword evidence="2 6" id="KW-0812">Transmembrane</keyword>
<dbReference type="GO" id="GO:0055085">
    <property type="term" value="P:transmembrane transport"/>
    <property type="evidence" value="ECO:0007669"/>
    <property type="project" value="InterPro"/>
</dbReference>
<evidence type="ECO:0000256" key="5">
    <source>
        <dbReference type="SAM" id="MobiDB-lite"/>
    </source>
</evidence>
<dbReference type="PANTHER" id="PTHR11814">
    <property type="entry name" value="SULFATE TRANSPORTER"/>
    <property type="match status" value="1"/>
</dbReference>
<feature type="transmembrane region" description="Helical" evidence="6">
    <location>
        <begin position="177"/>
        <end position="195"/>
    </location>
</feature>
<dbReference type="OrthoDB" id="9769739at2"/>
<gene>
    <name evidence="8" type="ORF">H2LOC_019780</name>
</gene>